<dbReference type="InterPro" id="IPR036614">
    <property type="entry name" value="RusA-like_sf"/>
</dbReference>
<evidence type="ECO:0000313" key="2">
    <source>
        <dbReference type="EMBL" id="CAB4216337.1"/>
    </source>
</evidence>
<gene>
    <name evidence="1" type="ORF">UFOVP1128_16</name>
    <name evidence="2" type="ORF">UFOVP1489_32</name>
</gene>
<dbReference type="GO" id="GO:0006281">
    <property type="term" value="P:DNA repair"/>
    <property type="evidence" value="ECO:0007669"/>
    <property type="project" value="InterPro"/>
</dbReference>
<reference evidence="2" key="1">
    <citation type="submission" date="2020-05" db="EMBL/GenBank/DDBJ databases">
        <authorList>
            <person name="Chiriac C."/>
            <person name="Salcher M."/>
            <person name="Ghai R."/>
            <person name="Kavagutti S V."/>
        </authorList>
    </citation>
    <scope>NUCLEOTIDE SEQUENCE</scope>
</reference>
<proteinExistence type="predicted"/>
<dbReference type="Gene3D" id="3.30.1330.70">
    <property type="entry name" value="Holliday junction resolvase RusA"/>
    <property type="match status" value="1"/>
</dbReference>
<name>A0A6J5SQS7_9CAUD</name>
<dbReference type="GO" id="GO:0006310">
    <property type="term" value="P:DNA recombination"/>
    <property type="evidence" value="ECO:0007669"/>
    <property type="project" value="InterPro"/>
</dbReference>
<sequence>MTQLEFVSFVAIGLPSPSGSKSAFRHRHTGRIVVVDSGGKKTKAWRTVVAHAARAAMGGSGFIEPPIALHIEFRMPRPKSHYASNGDLRTNAPWVPVVRPDVTKLLRSTEDAMTGIVWYDDAQICEQNIQRTYAHDEHTGARITVFQVRWKNGENKTEADFKEFYRGRISLADIAKASHA</sequence>
<dbReference type="EMBL" id="LR797065">
    <property type="protein sequence ID" value="CAB4184508.1"/>
    <property type="molecule type" value="Genomic_DNA"/>
</dbReference>
<evidence type="ECO:0000313" key="1">
    <source>
        <dbReference type="EMBL" id="CAB4184508.1"/>
    </source>
</evidence>
<dbReference type="Pfam" id="PF05866">
    <property type="entry name" value="RusA"/>
    <property type="match status" value="1"/>
</dbReference>
<protein>
    <submittedName>
        <fullName evidence="2">Rus Holliday junction resolvase</fullName>
    </submittedName>
</protein>
<accession>A0A6J5SQS7</accession>
<organism evidence="2">
    <name type="scientific">uncultured Caudovirales phage</name>
    <dbReference type="NCBI Taxonomy" id="2100421"/>
    <lineage>
        <taxon>Viruses</taxon>
        <taxon>Duplodnaviria</taxon>
        <taxon>Heunggongvirae</taxon>
        <taxon>Uroviricota</taxon>
        <taxon>Caudoviricetes</taxon>
        <taxon>Peduoviridae</taxon>
        <taxon>Maltschvirus</taxon>
        <taxon>Maltschvirus maltsch</taxon>
    </lineage>
</organism>
<dbReference type="SUPFAM" id="SSF103084">
    <property type="entry name" value="Holliday junction resolvase RusA"/>
    <property type="match status" value="1"/>
</dbReference>
<dbReference type="EMBL" id="LR797438">
    <property type="protein sequence ID" value="CAB4216337.1"/>
    <property type="molecule type" value="Genomic_DNA"/>
</dbReference>
<dbReference type="InterPro" id="IPR008822">
    <property type="entry name" value="Endonuclease_RusA-like"/>
</dbReference>
<dbReference type="GO" id="GO:0000287">
    <property type="term" value="F:magnesium ion binding"/>
    <property type="evidence" value="ECO:0007669"/>
    <property type="project" value="InterPro"/>
</dbReference>